<dbReference type="HOGENOM" id="CLU_2980288_0_0_1"/>
<dbReference type="SUPFAM" id="SSF47616">
    <property type="entry name" value="GST C-terminal domain-like"/>
    <property type="match status" value="1"/>
</dbReference>
<dbReference type="EMBL" id="KI297413">
    <property type="protein sequence ID" value="ESA00160.1"/>
    <property type="molecule type" value="Genomic_DNA"/>
</dbReference>
<proteinExistence type="predicted"/>
<evidence type="ECO:0000259" key="1">
    <source>
        <dbReference type="Pfam" id="PF00043"/>
    </source>
</evidence>
<dbReference type="AlphaFoldDB" id="U9SWA0"/>
<dbReference type="InterPro" id="IPR004046">
    <property type="entry name" value="GST_C"/>
</dbReference>
<dbReference type="Pfam" id="PF00043">
    <property type="entry name" value="GST_C"/>
    <property type="match status" value="1"/>
</dbReference>
<reference evidence="2" key="1">
    <citation type="submission" date="2013-07" db="EMBL/GenBank/DDBJ databases">
        <title>The genome of an arbuscular mycorrhizal fungus provides insights into the evolution of the oldest plant symbiosis.</title>
        <authorList>
            <consortium name="DOE Joint Genome Institute"/>
            <person name="Tisserant E."/>
            <person name="Malbreil M."/>
            <person name="Kuo A."/>
            <person name="Kohler A."/>
            <person name="Symeonidi A."/>
            <person name="Balestrini R."/>
            <person name="Charron P."/>
            <person name="Duensing N."/>
            <person name="Frei-dit-Frey N."/>
            <person name="Gianinazzi-Pearson V."/>
            <person name="Gilbert B."/>
            <person name="Handa Y."/>
            <person name="Hijri M."/>
            <person name="Kaul R."/>
            <person name="Kawaguchi M."/>
            <person name="Krajinski F."/>
            <person name="Lammers P."/>
            <person name="Lapierre D."/>
            <person name="Masclaux F.G."/>
            <person name="Murat C."/>
            <person name="Morin E."/>
            <person name="Ndikumana S."/>
            <person name="Pagni M."/>
            <person name="Petitpierre D."/>
            <person name="Requena N."/>
            <person name="Rosikiewicz P."/>
            <person name="Riley R."/>
            <person name="Saito K."/>
            <person name="San Clemente H."/>
            <person name="Shapiro H."/>
            <person name="van Tuinen D."/>
            <person name="Becard G."/>
            <person name="Bonfante P."/>
            <person name="Paszkowski U."/>
            <person name="Shachar-Hill Y."/>
            <person name="Young J.P."/>
            <person name="Sanders I.R."/>
            <person name="Henrissat B."/>
            <person name="Rensing S.A."/>
            <person name="Grigoriev I.V."/>
            <person name="Corradi N."/>
            <person name="Roux C."/>
            <person name="Martin F."/>
        </authorList>
    </citation>
    <scope>NUCLEOTIDE SEQUENCE</scope>
    <source>
        <strain evidence="2">DAOM 197198</strain>
    </source>
</reference>
<sequence>MILLRFEQIFGRKDYLVGDRFTLADSVLSLESIDEFTNLTAWIARIEARPAIRKGLNV</sequence>
<name>U9SWA0_RHIID</name>
<feature type="domain" description="Glutathione S-transferase C-terminal" evidence="1">
    <location>
        <begin position="3"/>
        <end position="50"/>
    </location>
</feature>
<organism evidence="2">
    <name type="scientific">Rhizophagus irregularis (strain DAOM 181602 / DAOM 197198 / MUCL 43194)</name>
    <name type="common">Arbuscular mycorrhizal fungus</name>
    <name type="synonym">Glomus intraradices</name>
    <dbReference type="NCBI Taxonomy" id="747089"/>
    <lineage>
        <taxon>Eukaryota</taxon>
        <taxon>Fungi</taxon>
        <taxon>Fungi incertae sedis</taxon>
        <taxon>Mucoromycota</taxon>
        <taxon>Glomeromycotina</taxon>
        <taxon>Glomeromycetes</taxon>
        <taxon>Glomerales</taxon>
        <taxon>Glomeraceae</taxon>
        <taxon>Rhizophagus</taxon>
    </lineage>
</organism>
<protein>
    <recommendedName>
        <fullName evidence="1">Glutathione S-transferase C-terminal domain-containing protein</fullName>
    </recommendedName>
</protein>
<evidence type="ECO:0000313" key="2">
    <source>
        <dbReference type="EMBL" id="ESA00160.1"/>
    </source>
</evidence>
<gene>
    <name evidence="2" type="ORF">GLOINDRAFT_8779</name>
</gene>
<dbReference type="Gene3D" id="1.20.1050.10">
    <property type="match status" value="1"/>
</dbReference>
<accession>U9SWA0</accession>
<dbReference type="InterPro" id="IPR036282">
    <property type="entry name" value="Glutathione-S-Trfase_C_sf"/>
</dbReference>